<proteinExistence type="predicted"/>
<keyword evidence="8" id="KW-0851">Voltage-gated channel</keyword>
<name>A0ABN9WMJ0_9DINO</name>
<feature type="compositionally biased region" description="Low complexity" evidence="14">
    <location>
        <begin position="10"/>
        <end position="21"/>
    </location>
</feature>
<evidence type="ECO:0000313" key="17">
    <source>
        <dbReference type="EMBL" id="CAK0887190.1"/>
    </source>
</evidence>
<feature type="domain" description="EF-hand" evidence="16">
    <location>
        <begin position="503"/>
        <end position="538"/>
    </location>
</feature>
<dbReference type="SUPFAM" id="SSF47473">
    <property type="entry name" value="EF-hand"/>
    <property type="match status" value="1"/>
</dbReference>
<dbReference type="Gene3D" id="1.10.238.10">
    <property type="entry name" value="EF-hand"/>
    <property type="match status" value="1"/>
</dbReference>
<keyword evidence="6 15" id="KW-0812">Transmembrane</keyword>
<evidence type="ECO:0000313" key="18">
    <source>
        <dbReference type="Proteomes" id="UP001189429"/>
    </source>
</evidence>
<dbReference type="Gene3D" id="1.10.287.70">
    <property type="match status" value="1"/>
</dbReference>
<keyword evidence="10" id="KW-0406">Ion transport</keyword>
<dbReference type="InterPro" id="IPR018247">
    <property type="entry name" value="EF_Hand_1_Ca_BS"/>
</dbReference>
<dbReference type="PANTHER" id="PTHR45628">
    <property type="entry name" value="VOLTAGE-DEPENDENT CALCIUM CHANNEL TYPE A SUBUNIT ALPHA-1"/>
    <property type="match status" value="1"/>
</dbReference>
<dbReference type="PROSITE" id="PS50222">
    <property type="entry name" value="EF_HAND_2"/>
    <property type="match status" value="1"/>
</dbReference>
<evidence type="ECO:0000256" key="9">
    <source>
        <dbReference type="ARBA" id="ARBA00022989"/>
    </source>
</evidence>
<evidence type="ECO:0000256" key="14">
    <source>
        <dbReference type="SAM" id="MobiDB-lite"/>
    </source>
</evidence>
<dbReference type="Pfam" id="PF00520">
    <property type="entry name" value="Ion_trans"/>
    <property type="match status" value="1"/>
</dbReference>
<evidence type="ECO:0000256" key="8">
    <source>
        <dbReference type="ARBA" id="ARBA00022882"/>
    </source>
</evidence>
<evidence type="ECO:0000256" key="15">
    <source>
        <dbReference type="SAM" id="Phobius"/>
    </source>
</evidence>
<keyword evidence="7" id="KW-0106">Calcium</keyword>
<dbReference type="InterPro" id="IPR050599">
    <property type="entry name" value="VDCC_alpha-1_subunit"/>
</dbReference>
<keyword evidence="9 15" id="KW-1133">Transmembrane helix</keyword>
<feature type="transmembrane region" description="Helical" evidence="15">
    <location>
        <begin position="454"/>
        <end position="479"/>
    </location>
</feature>
<keyword evidence="11 15" id="KW-0472">Membrane</keyword>
<dbReference type="InterPro" id="IPR002048">
    <property type="entry name" value="EF_hand_dom"/>
</dbReference>
<dbReference type="InterPro" id="IPR011992">
    <property type="entry name" value="EF-hand-dom_pair"/>
</dbReference>
<evidence type="ECO:0000256" key="11">
    <source>
        <dbReference type="ARBA" id="ARBA00023136"/>
    </source>
</evidence>
<protein>
    <recommendedName>
        <fullName evidence="16">EF-hand domain-containing protein</fullName>
    </recommendedName>
</protein>
<keyword evidence="4" id="KW-0109">Calcium transport</keyword>
<dbReference type="Pfam" id="PF13202">
    <property type="entry name" value="EF-hand_5"/>
    <property type="match status" value="1"/>
</dbReference>
<keyword evidence="3" id="KW-0597">Phosphoprotein</keyword>
<evidence type="ECO:0000256" key="2">
    <source>
        <dbReference type="ARBA" id="ARBA00022448"/>
    </source>
</evidence>
<dbReference type="SUPFAM" id="SSF81324">
    <property type="entry name" value="Voltage-gated potassium channels"/>
    <property type="match status" value="1"/>
</dbReference>
<evidence type="ECO:0000256" key="5">
    <source>
        <dbReference type="ARBA" id="ARBA00022673"/>
    </source>
</evidence>
<keyword evidence="12" id="KW-0325">Glycoprotein</keyword>
<dbReference type="Proteomes" id="UP001189429">
    <property type="component" value="Unassembled WGS sequence"/>
</dbReference>
<evidence type="ECO:0000256" key="12">
    <source>
        <dbReference type="ARBA" id="ARBA00023180"/>
    </source>
</evidence>
<dbReference type="PROSITE" id="PS00018">
    <property type="entry name" value="EF_HAND_1"/>
    <property type="match status" value="2"/>
</dbReference>
<dbReference type="Gene3D" id="1.20.120.350">
    <property type="entry name" value="Voltage-gated potassium channels. Chain C"/>
    <property type="match status" value="1"/>
</dbReference>
<dbReference type="PANTHER" id="PTHR45628:SF7">
    <property type="entry name" value="VOLTAGE-DEPENDENT CALCIUM CHANNEL TYPE A SUBUNIT ALPHA-1"/>
    <property type="match status" value="1"/>
</dbReference>
<evidence type="ECO:0000256" key="7">
    <source>
        <dbReference type="ARBA" id="ARBA00022837"/>
    </source>
</evidence>
<evidence type="ECO:0000256" key="3">
    <source>
        <dbReference type="ARBA" id="ARBA00022553"/>
    </source>
</evidence>
<reference evidence="17" key="1">
    <citation type="submission" date="2023-10" db="EMBL/GenBank/DDBJ databases">
        <authorList>
            <person name="Chen Y."/>
            <person name="Shah S."/>
            <person name="Dougan E. K."/>
            <person name="Thang M."/>
            <person name="Chan C."/>
        </authorList>
    </citation>
    <scope>NUCLEOTIDE SEQUENCE [LARGE SCALE GENOMIC DNA]</scope>
</reference>
<feature type="region of interest" description="Disordered" evidence="14">
    <location>
        <begin position="1"/>
        <end position="31"/>
    </location>
</feature>
<accession>A0ABN9WMJ0</accession>
<feature type="transmembrane region" description="Helical" evidence="15">
    <location>
        <begin position="361"/>
        <end position="381"/>
    </location>
</feature>
<evidence type="ECO:0000259" key="16">
    <source>
        <dbReference type="PROSITE" id="PS50222"/>
    </source>
</evidence>
<evidence type="ECO:0000256" key="1">
    <source>
        <dbReference type="ARBA" id="ARBA00004141"/>
    </source>
</evidence>
<keyword evidence="5" id="KW-0107">Calcium channel</keyword>
<dbReference type="InterPro" id="IPR027359">
    <property type="entry name" value="Volt_channel_dom_sf"/>
</dbReference>
<feature type="transmembrane region" description="Helical" evidence="15">
    <location>
        <begin position="221"/>
        <end position="240"/>
    </location>
</feature>
<comment type="caution">
    <text evidence="17">The sequence shown here is derived from an EMBL/GenBank/DDBJ whole genome shotgun (WGS) entry which is preliminary data.</text>
</comment>
<gene>
    <name evidence="17" type="ORF">PCOR1329_LOCUS68320</name>
</gene>
<feature type="transmembrane region" description="Helical" evidence="15">
    <location>
        <begin position="261"/>
        <end position="280"/>
    </location>
</feature>
<keyword evidence="2" id="KW-0813">Transport</keyword>
<evidence type="ECO:0000256" key="13">
    <source>
        <dbReference type="ARBA" id="ARBA00023303"/>
    </source>
</evidence>
<evidence type="ECO:0000256" key="4">
    <source>
        <dbReference type="ARBA" id="ARBA00022568"/>
    </source>
</evidence>
<evidence type="ECO:0000256" key="6">
    <source>
        <dbReference type="ARBA" id="ARBA00022692"/>
    </source>
</evidence>
<keyword evidence="18" id="KW-1185">Reference proteome</keyword>
<organism evidence="17 18">
    <name type="scientific">Prorocentrum cordatum</name>
    <dbReference type="NCBI Taxonomy" id="2364126"/>
    <lineage>
        <taxon>Eukaryota</taxon>
        <taxon>Sar</taxon>
        <taxon>Alveolata</taxon>
        <taxon>Dinophyceae</taxon>
        <taxon>Prorocentrales</taxon>
        <taxon>Prorocentraceae</taxon>
        <taxon>Prorocentrum</taxon>
    </lineage>
</organism>
<comment type="subcellular location">
    <subcellularLocation>
        <location evidence="1">Membrane</location>
        <topology evidence="1">Multi-pass membrane protein</topology>
    </subcellularLocation>
</comment>
<dbReference type="InterPro" id="IPR005821">
    <property type="entry name" value="Ion_trans_dom"/>
</dbReference>
<evidence type="ECO:0000256" key="10">
    <source>
        <dbReference type="ARBA" id="ARBA00023065"/>
    </source>
</evidence>
<sequence length="618" mass="69361">MRTVPGSITAAAASRRASSQRLKSDRLPDVATLGRPRVPTFAEAMVQVQAAHVREVEALQKELKKVSQMSAQKADTGNTGAPASQLYDVAAGVPGAVDTVAPRFGQQRLSAIRSCCPSCGGPSDVPGARVCASCFGKESLQWHQQAWSTRHSSERGVSEMSDGTFDDPYSVQEHRGSHDTGIVWNPFEGAQSGVSKKLSRWFSAGGEARKRRRSYRIVKSWPFAFMSYLAITANSLFIGISMQLEMDKAQDGNPMAKWLDYVELGFVIFFTFELLCKVVAEDVYVFFGRDWHWNLLDTVLVVAAVLQRVLEKAYGLEMLNLTFTRNLRLFRVTRVFRVVKVVQACQSLRVMIASIFKSLDALFWVLVVLLVFKYIFAMFFMHGTVLYFESHLNSGGLALSLEEQQFWSTPQDHIDYIKCSWSSIDRAILTLFESITGGRDWGEVFYSLCKIGTMYGIMFVVYVYFMSFLVLNVVIGTVVEVTSGVAARDRDRLIDAELSSLKEYASDIKTFFKQADTDGSGQLSWDEFRTHLENDRVKAYFQSLDLDIRKAHTLFTLLDHNDSKEVGIEEFLDGCLRLRGQAKSLDMNLVIYQLDTLITDLGLTRKIGTGLRATTYQG</sequence>
<dbReference type="EMBL" id="CAUYUJ010018906">
    <property type="protein sequence ID" value="CAK0887190.1"/>
    <property type="molecule type" value="Genomic_DNA"/>
</dbReference>
<keyword evidence="13" id="KW-0407">Ion channel</keyword>